<dbReference type="AlphaFoldDB" id="A0A183T2X3"/>
<keyword evidence="3" id="KW-1185">Reference proteome</keyword>
<reference evidence="4" key="1">
    <citation type="submission" date="2016-06" db="UniProtKB">
        <authorList>
            <consortium name="WormBaseParasite"/>
        </authorList>
    </citation>
    <scope>IDENTIFICATION</scope>
</reference>
<dbReference type="WBParaSite" id="SSLN_0001124201-mRNA-1">
    <property type="protein sequence ID" value="SSLN_0001124201-mRNA-1"/>
    <property type="gene ID" value="SSLN_0001124201"/>
</dbReference>
<accession>A0A183T2X3</accession>
<feature type="signal peptide" evidence="1">
    <location>
        <begin position="1"/>
        <end position="38"/>
    </location>
</feature>
<gene>
    <name evidence="2" type="ORF">SSLN_LOCUS10821</name>
</gene>
<organism evidence="4">
    <name type="scientific">Schistocephalus solidus</name>
    <name type="common">Tapeworm</name>
    <dbReference type="NCBI Taxonomy" id="70667"/>
    <lineage>
        <taxon>Eukaryota</taxon>
        <taxon>Metazoa</taxon>
        <taxon>Spiralia</taxon>
        <taxon>Lophotrochozoa</taxon>
        <taxon>Platyhelminthes</taxon>
        <taxon>Cestoda</taxon>
        <taxon>Eucestoda</taxon>
        <taxon>Diphyllobothriidea</taxon>
        <taxon>Diphyllobothriidae</taxon>
        <taxon>Schistocephalus</taxon>
    </lineage>
</organism>
<feature type="chain" id="PRO_5043141430" evidence="1">
    <location>
        <begin position="39"/>
        <end position="163"/>
    </location>
</feature>
<evidence type="ECO:0000256" key="1">
    <source>
        <dbReference type="SAM" id="SignalP"/>
    </source>
</evidence>
<proteinExistence type="predicted"/>
<protein>
    <submittedName>
        <fullName evidence="2 4">Uncharacterized protein</fullName>
    </submittedName>
</protein>
<evidence type="ECO:0000313" key="4">
    <source>
        <dbReference type="WBParaSite" id="SSLN_0001124201-mRNA-1"/>
    </source>
</evidence>
<evidence type="ECO:0000313" key="3">
    <source>
        <dbReference type="Proteomes" id="UP000275846"/>
    </source>
</evidence>
<evidence type="ECO:0000313" key="2">
    <source>
        <dbReference type="EMBL" id="VDL97206.1"/>
    </source>
</evidence>
<reference evidence="2 3" key="2">
    <citation type="submission" date="2018-11" db="EMBL/GenBank/DDBJ databases">
        <authorList>
            <consortium name="Pathogen Informatics"/>
        </authorList>
    </citation>
    <scope>NUCLEOTIDE SEQUENCE [LARGE SCALE GENOMIC DNA]</scope>
    <source>
        <strain evidence="2 3">NST_G2</strain>
    </source>
</reference>
<dbReference type="EMBL" id="UYSU01036113">
    <property type="protein sequence ID" value="VDL97206.1"/>
    <property type="molecule type" value="Genomic_DNA"/>
</dbReference>
<name>A0A183T2X3_SCHSO</name>
<sequence length="163" mass="18348">MHTQDTPGLRRFCRRRRFLPPLFRLLVVGLPFPWFSSSSSLPPPPPPPAACCRHPPHRSPRPRCAVTWPVFFSCTLVCELLLLRPGLRIGKPSEVRTDTGLRAAASARVRHASRVGMVSQMRVCLIARVCIFTDVGGVTVVRRRDDEGRYDRGLAMETAYWLG</sequence>
<keyword evidence="1" id="KW-0732">Signal</keyword>
<dbReference type="Proteomes" id="UP000275846">
    <property type="component" value="Unassembled WGS sequence"/>
</dbReference>